<keyword evidence="2" id="KW-0677">Repeat</keyword>
<keyword evidence="1" id="KW-0479">Metal-binding</keyword>
<evidence type="ECO:0000256" key="4">
    <source>
        <dbReference type="ARBA" id="ARBA00022833"/>
    </source>
</evidence>
<gene>
    <name evidence="8" type="ORF">CHILSU_LOCUS7034</name>
</gene>
<evidence type="ECO:0000256" key="6">
    <source>
        <dbReference type="PROSITE-ProRule" id="PRU00042"/>
    </source>
</evidence>
<dbReference type="InterPro" id="IPR036236">
    <property type="entry name" value="Znf_C2H2_sf"/>
</dbReference>
<feature type="domain" description="C2H2-type" evidence="7">
    <location>
        <begin position="341"/>
        <end position="368"/>
    </location>
</feature>
<keyword evidence="5" id="KW-0539">Nucleus</keyword>
<feature type="domain" description="C2H2-type" evidence="7">
    <location>
        <begin position="312"/>
        <end position="340"/>
    </location>
</feature>
<dbReference type="Proteomes" id="UP001153292">
    <property type="component" value="Chromosome 25"/>
</dbReference>
<dbReference type="Pfam" id="PF12874">
    <property type="entry name" value="zf-met"/>
    <property type="match status" value="1"/>
</dbReference>
<dbReference type="Pfam" id="PF13912">
    <property type="entry name" value="zf-C2H2_6"/>
    <property type="match status" value="1"/>
</dbReference>
<dbReference type="Gene3D" id="3.30.160.60">
    <property type="entry name" value="Classic Zinc Finger"/>
    <property type="match status" value="6"/>
</dbReference>
<evidence type="ECO:0000313" key="8">
    <source>
        <dbReference type="EMBL" id="CAH0687346.1"/>
    </source>
</evidence>
<evidence type="ECO:0000259" key="7">
    <source>
        <dbReference type="PROSITE" id="PS50157"/>
    </source>
</evidence>
<evidence type="ECO:0000256" key="3">
    <source>
        <dbReference type="ARBA" id="ARBA00022771"/>
    </source>
</evidence>
<sequence>MSPLSNIMEYIWDRKENFCCLCLSAAVEELIHVEDEVFITFNNKESFVQISELLCSVLNREVLDYLLTFKQVCQLCLQSALRSYIFLKTSLFNSDLLTNTINGLLNSIKNTEEETQSFKTLFVSLNTEDFSSKQFYDVRKRVTSLSMAHHRYKLLDSLKIKSECEKTEETIKSQGNCVVPISTKDMMYDSNSSIIRCKECLKAFFSMLNLRNHYIRVHAPKLYKCTECKKAFGSPSYLETHKAQKHSTIICSECGKTFKNQRSFKCHEMSHLMRFVCQDCGRVYKNKSTFKKHIELNVCSQKTRASPANAKYTCDYCNKKYTQKVSLRVHIQYEHGNYKYHVCNVCNKKFWAQSRLKAHMVKHTKEKNFACSLCDGKFVTKEALLYHTRIHTGEKPYECTGCDARFLSASRRTDHFKRHHTNATLECDICGSKFNSRNYLHKHKRGHFSSNPRANNDSDNIINLTPQKVNEVEFKKLTQELKRFSNEDYNINDQNEIYLEFSNNDGYTISGI</sequence>
<reference evidence="8" key="1">
    <citation type="submission" date="2021-12" db="EMBL/GenBank/DDBJ databases">
        <authorList>
            <person name="King R."/>
        </authorList>
    </citation>
    <scope>NUCLEOTIDE SEQUENCE</scope>
</reference>
<keyword evidence="9" id="KW-1185">Reference proteome</keyword>
<evidence type="ECO:0000256" key="2">
    <source>
        <dbReference type="ARBA" id="ARBA00022737"/>
    </source>
</evidence>
<keyword evidence="3 6" id="KW-0863">Zinc-finger</keyword>
<dbReference type="InterPro" id="IPR013087">
    <property type="entry name" value="Znf_C2H2_type"/>
</dbReference>
<name>A0ABN8EAT6_CHISP</name>
<evidence type="ECO:0000256" key="5">
    <source>
        <dbReference type="ARBA" id="ARBA00023242"/>
    </source>
</evidence>
<feature type="domain" description="C2H2-type" evidence="7">
    <location>
        <begin position="195"/>
        <end position="219"/>
    </location>
</feature>
<feature type="domain" description="C2H2-type" evidence="7">
    <location>
        <begin position="425"/>
        <end position="452"/>
    </location>
</feature>
<organism evidence="8 9">
    <name type="scientific">Chilo suppressalis</name>
    <name type="common">Asiatic rice borer moth</name>
    <dbReference type="NCBI Taxonomy" id="168631"/>
    <lineage>
        <taxon>Eukaryota</taxon>
        <taxon>Metazoa</taxon>
        <taxon>Ecdysozoa</taxon>
        <taxon>Arthropoda</taxon>
        <taxon>Hexapoda</taxon>
        <taxon>Insecta</taxon>
        <taxon>Pterygota</taxon>
        <taxon>Neoptera</taxon>
        <taxon>Endopterygota</taxon>
        <taxon>Lepidoptera</taxon>
        <taxon>Glossata</taxon>
        <taxon>Ditrysia</taxon>
        <taxon>Pyraloidea</taxon>
        <taxon>Crambidae</taxon>
        <taxon>Crambinae</taxon>
        <taxon>Chilo</taxon>
    </lineage>
</organism>
<dbReference type="PROSITE" id="PS50157">
    <property type="entry name" value="ZINC_FINGER_C2H2_2"/>
    <property type="match status" value="9"/>
</dbReference>
<evidence type="ECO:0000313" key="9">
    <source>
        <dbReference type="Proteomes" id="UP001153292"/>
    </source>
</evidence>
<protein>
    <recommendedName>
        <fullName evidence="7">C2H2-type domain-containing protein</fullName>
    </recommendedName>
</protein>
<dbReference type="EMBL" id="OU963918">
    <property type="protein sequence ID" value="CAH0687346.1"/>
    <property type="molecule type" value="Genomic_DNA"/>
</dbReference>
<feature type="domain" description="C2H2-type" evidence="7">
    <location>
        <begin position="223"/>
        <end position="247"/>
    </location>
</feature>
<dbReference type="Pfam" id="PF00096">
    <property type="entry name" value="zf-C2H2"/>
    <property type="match status" value="2"/>
</dbReference>
<keyword evidence="4" id="KW-0862">Zinc</keyword>
<dbReference type="PROSITE" id="PS00028">
    <property type="entry name" value="ZINC_FINGER_C2H2_1"/>
    <property type="match status" value="6"/>
</dbReference>
<feature type="domain" description="C2H2-type" evidence="7">
    <location>
        <begin position="397"/>
        <end position="425"/>
    </location>
</feature>
<feature type="domain" description="C2H2-type" evidence="7">
    <location>
        <begin position="369"/>
        <end position="396"/>
    </location>
</feature>
<feature type="domain" description="C2H2-type" evidence="7">
    <location>
        <begin position="249"/>
        <end position="271"/>
    </location>
</feature>
<dbReference type="SUPFAM" id="SSF57667">
    <property type="entry name" value="beta-beta-alpha zinc fingers"/>
    <property type="match status" value="5"/>
</dbReference>
<dbReference type="PANTHER" id="PTHR24393:SF34">
    <property type="entry name" value="PR_SET DOMAIN 13"/>
    <property type="match status" value="1"/>
</dbReference>
<accession>A0ABN8EAT6</accession>
<evidence type="ECO:0000256" key="1">
    <source>
        <dbReference type="ARBA" id="ARBA00022723"/>
    </source>
</evidence>
<dbReference type="PANTHER" id="PTHR24393">
    <property type="entry name" value="ZINC FINGER PROTEIN"/>
    <property type="match status" value="1"/>
</dbReference>
<proteinExistence type="predicted"/>
<dbReference type="SMART" id="SM00355">
    <property type="entry name" value="ZnF_C2H2"/>
    <property type="match status" value="9"/>
</dbReference>
<feature type="domain" description="C2H2-type" evidence="7">
    <location>
        <begin position="275"/>
        <end position="302"/>
    </location>
</feature>